<accession>A8H5F9</accession>
<dbReference type="HOGENOM" id="CLU_102556_0_0_6"/>
<dbReference type="eggNOG" id="COG2353">
    <property type="taxonomic scope" value="Bacteria"/>
</dbReference>
<dbReference type="InterPro" id="IPR027016">
    <property type="entry name" value="UCP029811"/>
</dbReference>
<evidence type="ECO:0000313" key="4">
    <source>
        <dbReference type="Proteomes" id="UP000002608"/>
    </source>
</evidence>
<organism evidence="3 4">
    <name type="scientific">Shewanella pealeana (strain ATCC 700345 / ANG-SQ1)</name>
    <dbReference type="NCBI Taxonomy" id="398579"/>
    <lineage>
        <taxon>Bacteria</taxon>
        <taxon>Pseudomonadati</taxon>
        <taxon>Pseudomonadota</taxon>
        <taxon>Gammaproteobacteria</taxon>
        <taxon>Alteromonadales</taxon>
        <taxon>Shewanellaceae</taxon>
        <taxon>Shewanella</taxon>
    </lineage>
</organism>
<feature type="signal peptide" evidence="1">
    <location>
        <begin position="1"/>
        <end position="19"/>
    </location>
</feature>
<feature type="chain" id="PRO_5002720697" evidence="1">
    <location>
        <begin position="20"/>
        <end position="191"/>
    </location>
</feature>
<sequence length="191" mass="20310">MKSIIIGLLLLPLSLVASAGTWTVENDSSNVSFISIKKGDIAEVHHFNSVAGTLNDKGQFDFSIALASVATNIDIRDERMDSLLFEVDKYPKLTLKAKVDPKLLANLAIGSVTVATVDAEVALHGKKQKMAFTVSIAKLSDSHMLVASVAPIIVNADSFGMTAGVEKLREVAGLSAISKAVPVSFMLNLKQ</sequence>
<dbReference type="SMART" id="SM00867">
    <property type="entry name" value="YceI"/>
    <property type="match status" value="1"/>
</dbReference>
<name>A8H5F9_SHEPA</name>
<dbReference type="InterPro" id="IPR007372">
    <property type="entry name" value="Lipid/polyisoprenoid-bd_YceI"/>
</dbReference>
<feature type="domain" description="Lipid/polyisoprenoid-binding YceI-like" evidence="2">
    <location>
        <begin position="21"/>
        <end position="190"/>
    </location>
</feature>
<dbReference type="STRING" id="398579.Spea_2476"/>
<dbReference type="AlphaFoldDB" id="A8H5F9"/>
<dbReference type="SUPFAM" id="SSF101874">
    <property type="entry name" value="YceI-like"/>
    <property type="match status" value="1"/>
</dbReference>
<dbReference type="PANTHER" id="PTHR34406:SF1">
    <property type="entry name" value="PROTEIN YCEI"/>
    <property type="match status" value="1"/>
</dbReference>
<protein>
    <submittedName>
        <fullName evidence="3">YceI family protein</fullName>
    </submittedName>
</protein>
<dbReference type="PANTHER" id="PTHR34406">
    <property type="entry name" value="PROTEIN YCEI"/>
    <property type="match status" value="1"/>
</dbReference>
<dbReference type="EMBL" id="CP000851">
    <property type="protein sequence ID" value="ABV87796.1"/>
    <property type="molecule type" value="Genomic_DNA"/>
</dbReference>
<dbReference type="Proteomes" id="UP000002608">
    <property type="component" value="Chromosome"/>
</dbReference>
<evidence type="ECO:0000259" key="2">
    <source>
        <dbReference type="SMART" id="SM00867"/>
    </source>
</evidence>
<dbReference type="PIRSF" id="PIRSF029811">
    <property type="entry name" value="UCP029811"/>
    <property type="match status" value="1"/>
</dbReference>
<gene>
    <name evidence="3" type="ordered locus">Spea_2476</name>
</gene>
<evidence type="ECO:0000256" key="1">
    <source>
        <dbReference type="SAM" id="SignalP"/>
    </source>
</evidence>
<dbReference type="Gene3D" id="2.40.128.110">
    <property type="entry name" value="Lipid/polyisoprenoid-binding, YceI-like"/>
    <property type="match status" value="1"/>
</dbReference>
<evidence type="ECO:0000313" key="3">
    <source>
        <dbReference type="EMBL" id="ABV87796.1"/>
    </source>
</evidence>
<proteinExistence type="predicted"/>
<reference evidence="3 4" key="1">
    <citation type="submission" date="2007-10" db="EMBL/GenBank/DDBJ databases">
        <title>Complete sequence of Shewanella pealeana ATCC 700345.</title>
        <authorList>
            <consortium name="US DOE Joint Genome Institute"/>
            <person name="Copeland A."/>
            <person name="Lucas S."/>
            <person name="Lapidus A."/>
            <person name="Barry K."/>
            <person name="Glavina del Rio T."/>
            <person name="Dalin E."/>
            <person name="Tice H."/>
            <person name="Pitluck S."/>
            <person name="Chertkov O."/>
            <person name="Brettin T."/>
            <person name="Bruce D."/>
            <person name="Detter J.C."/>
            <person name="Han C."/>
            <person name="Schmutz J."/>
            <person name="Larimer F."/>
            <person name="Land M."/>
            <person name="Hauser L."/>
            <person name="Kyrpides N."/>
            <person name="Kim E."/>
            <person name="Zhao J.-S.Z."/>
            <person name="Manno D."/>
            <person name="Hawari J."/>
            <person name="Richardson P."/>
        </authorList>
    </citation>
    <scope>NUCLEOTIDE SEQUENCE [LARGE SCALE GENOMIC DNA]</scope>
    <source>
        <strain evidence="4">ATCC 700345 / ANG-SQ1</strain>
    </source>
</reference>
<dbReference type="InterPro" id="IPR036761">
    <property type="entry name" value="TTHA0802/YceI-like_sf"/>
</dbReference>
<keyword evidence="1" id="KW-0732">Signal</keyword>
<keyword evidence="4" id="KW-1185">Reference proteome</keyword>
<dbReference type="OrthoDB" id="9793816at2"/>
<dbReference type="Pfam" id="PF04264">
    <property type="entry name" value="YceI"/>
    <property type="match status" value="1"/>
</dbReference>
<dbReference type="KEGG" id="spl:Spea_2476"/>
<dbReference type="RefSeq" id="WP_012155705.1">
    <property type="nucleotide sequence ID" value="NC_009901.1"/>
</dbReference>